<feature type="repeat" description="PPR" evidence="2">
    <location>
        <begin position="290"/>
        <end position="324"/>
    </location>
</feature>
<comment type="caution">
    <text evidence="3">The sequence shown here is derived from an EMBL/GenBank/DDBJ whole genome shotgun (WGS) entry which is preliminary data.</text>
</comment>
<evidence type="ECO:0000256" key="2">
    <source>
        <dbReference type="PROSITE-ProRule" id="PRU00708"/>
    </source>
</evidence>
<sequence length="662" mass="74662">MRNQWRVLLLRAQHRLYARASTHFSQPHFQVHLNPNLQSLRSIASLLDSHSIHHLVSSPSSGLIDFSYPINTITRNFSSETALEENDSDHVVVVADIFSKPRDFNDVKKELELNNIVINHDMVLKLLWKLGSSPDVARRFFDWVLESDSERLSSKSFNMMLSILGVNGFTKEFWELVDVMKKRGYGVSKGVRDDVLERFEEGGMASDVEKLKALFASGSMDNSSEKMCSMVCKIVRPNVWSDDVEKKIQDLNIAFSRDMVESILDSLGTEPNKAFIFFRWLEESAQFKHDDSTYNAMARVLGREDSIDRFWKLVGEMRNKGYEMEMETYVKVLGRFCKRRMIKDAVDLYEFAMAGANKPSPQCCTFLLKKIVVSKQLDMTLFSRVVKIFTESGNVLTTSIVDSILKSLPTVGRSGECNKVLKALEEGGFVPTGNVQGKIAFQLSASGNKEEASEFINSIEASGTSLDHKAWESLIEGHCVAGNLDKALDSFQEMVEKEGVTSASYTFDLLMNAYCVKNRAIDACKILCRLVSEQQIKPWHSTYKSLITKLLVQGGFTDALNILGLMRSDGFPPYIDPFIEHVSKRGTADDAILLFTAMTSKRFPATIVFLRVFEAFFKSGRHEEAQNLLSKCPRYIRNHADVLNFFCSMKSKEGDSSGTLAA</sequence>
<organism evidence="3 4">
    <name type="scientific">Senna tora</name>
    <dbReference type="NCBI Taxonomy" id="362788"/>
    <lineage>
        <taxon>Eukaryota</taxon>
        <taxon>Viridiplantae</taxon>
        <taxon>Streptophyta</taxon>
        <taxon>Embryophyta</taxon>
        <taxon>Tracheophyta</taxon>
        <taxon>Spermatophyta</taxon>
        <taxon>Magnoliopsida</taxon>
        <taxon>eudicotyledons</taxon>
        <taxon>Gunneridae</taxon>
        <taxon>Pentapetalae</taxon>
        <taxon>rosids</taxon>
        <taxon>fabids</taxon>
        <taxon>Fabales</taxon>
        <taxon>Fabaceae</taxon>
        <taxon>Caesalpinioideae</taxon>
        <taxon>Cassia clade</taxon>
        <taxon>Senna</taxon>
    </lineage>
</organism>
<reference evidence="3" key="1">
    <citation type="submission" date="2020-09" db="EMBL/GenBank/DDBJ databases">
        <title>Genome-Enabled Discovery of Anthraquinone Biosynthesis in Senna tora.</title>
        <authorList>
            <person name="Kang S.-H."/>
            <person name="Pandey R.P."/>
            <person name="Lee C.-M."/>
            <person name="Sim J.-S."/>
            <person name="Jeong J.-T."/>
            <person name="Choi B.-S."/>
            <person name="Jung M."/>
            <person name="Ginzburg D."/>
            <person name="Zhao K."/>
            <person name="Won S.Y."/>
            <person name="Oh T.-J."/>
            <person name="Yu Y."/>
            <person name="Kim N.-H."/>
            <person name="Lee O.R."/>
            <person name="Lee T.-H."/>
            <person name="Bashyal P."/>
            <person name="Kim T.-S."/>
            <person name="Lee W.-H."/>
            <person name="Kawkins C."/>
            <person name="Kim C.-K."/>
            <person name="Kim J.S."/>
            <person name="Ahn B.O."/>
            <person name="Rhee S.Y."/>
            <person name="Sohng J.K."/>
        </authorList>
    </citation>
    <scope>NUCLEOTIDE SEQUENCE</scope>
    <source>
        <tissue evidence="3">Leaf</tissue>
    </source>
</reference>
<dbReference type="AlphaFoldDB" id="A0A834TJM8"/>
<proteinExistence type="predicted"/>
<dbReference type="InterPro" id="IPR044578">
    <property type="entry name" value="BIR6-like"/>
</dbReference>
<keyword evidence="4" id="KW-1185">Reference proteome</keyword>
<dbReference type="InterPro" id="IPR002885">
    <property type="entry name" value="PPR_rpt"/>
</dbReference>
<dbReference type="EMBL" id="JAAIUW010000008">
    <property type="protein sequence ID" value="KAF7822331.1"/>
    <property type="molecule type" value="Genomic_DNA"/>
</dbReference>
<protein>
    <submittedName>
        <fullName evidence="3">Pentatricopeptide repeat-containing protein</fullName>
    </submittedName>
</protein>
<evidence type="ECO:0000256" key="1">
    <source>
        <dbReference type="ARBA" id="ARBA00022737"/>
    </source>
</evidence>
<dbReference type="PANTHER" id="PTHR47003:SF3">
    <property type="entry name" value="SMALL RIBOSOMAL SUBUNIT PROTEIN MS81 (RPPR8)"/>
    <property type="match status" value="1"/>
</dbReference>
<dbReference type="PANTHER" id="PTHR47003">
    <property type="entry name" value="OS01G0970900 PROTEIN"/>
    <property type="match status" value="1"/>
</dbReference>
<dbReference type="InterPro" id="IPR011990">
    <property type="entry name" value="TPR-like_helical_dom_sf"/>
</dbReference>
<dbReference type="Gene3D" id="1.25.40.10">
    <property type="entry name" value="Tetratricopeptide repeat domain"/>
    <property type="match status" value="3"/>
</dbReference>
<dbReference type="GO" id="GO:0008380">
    <property type="term" value="P:RNA splicing"/>
    <property type="evidence" value="ECO:0007669"/>
    <property type="project" value="InterPro"/>
</dbReference>
<evidence type="ECO:0000313" key="4">
    <source>
        <dbReference type="Proteomes" id="UP000634136"/>
    </source>
</evidence>
<feature type="repeat" description="PPR" evidence="2">
    <location>
        <begin position="467"/>
        <end position="497"/>
    </location>
</feature>
<name>A0A834TJM8_9FABA</name>
<dbReference type="Pfam" id="PF01535">
    <property type="entry name" value="PPR"/>
    <property type="match status" value="5"/>
</dbReference>
<gene>
    <name evidence="3" type="ORF">G2W53_027786</name>
</gene>
<evidence type="ECO:0000313" key="3">
    <source>
        <dbReference type="EMBL" id="KAF7822331.1"/>
    </source>
</evidence>
<keyword evidence="1" id="KW-0677">Repeat</keyword>
<dbReference type="OrthoDB" id="777957at2759"/>
<dbReference type="NCBIfam" id="TIGR00756">
    <property type="entry name" value="PPR"/>
    <property type="match status" value="2"/>
</dbReference>
<dbReference type="Proteomes" id="UP000634136">
    <property type="component" value="Unassembled WGS sequence"/>
</dbReference>
<accession>A0A834TJM8</accession>
<dbReference type="PROSITE" id="PS51375">
    <property type="entry name" value="PPR"/>
    <property type="match status" value="2"/>
</dbReference>